<sequence length="30" mass="3187">IGQDVSLSVDHRAATFSLGGVFPPEEPVNF</sequence>
<organism evidence="1">
    <name type="scientific">marine sediment metagenome</name>
    <dbReference type="NCBI Taxonomy" id="412755"/>
    <lineage>
        <taxon>unclassified sequences</taxon>
        <taxon>metagenomes</taxon>
        <taxon>ecological metagenomes</taxon>
    </lineage>
</organism>
<dbReference type="EMBL" id="BARS01059776">
    <property type="protein sequence ID" value="GAG48069.1"/>
    <property type="molecule type" value="Genomic_DNA"/>
</dbReference>
<proteinExistence type="predicted"/>
<dbReference type="AlphaFoldDB" id="X0XXE8"/>
<comment type="caution">
    <text evidence="1">The sequence shown here is derived from an EMBL/GenBank/DDBJ whole genome shotgun (WGS) entry which is preliminary data.</text>
</comment>
<gene>
    <name evidence="1" type="ORF">S01H1_86359</name>
</gene>
<reference evidence="1" key="1">
    <citation type="journal article" date="2014" name="Front. Microbiol.">
        <title>High frequency of phylogenetically diverse reductive dehalogenase-homologous genes in deep subseafloor sedimentary metagenomes.</title>
        <authorList>
            <person name="Kawai M."/>
            <person name="Futagami T."/>
            <person name="Toyoda A."/>
            <person name="Takaki Y."/>
            <person name="Nishi S."/>
            <person name="Hori S."/>
            <person name="Arai W."/>
            <person name="Tsubouchi T."/>
            <person name="Morono Y."/>
            <person name="Uchiyama I."/>
            <person name="Ito T."/>
            <person name="Fujiyama A."/>
            <person name="Inagaki F."/>
            <person name="Takami H."/>
        </authorList>
    </citation>
    <scope>NUCLEOTIDE SEQUENCE</scope>
    <source>
        <strain evidence="1">Expedition CK06-06</strain>
    </source>
</reference>
<protein>
    <submittedName>
        <fullName evidence="1">Uncharacterized protein</fullName>
    </submittedName>
</protein>
<feature type="non-terminal residue" evidence="1">
    <location>
        <position position="30"/>
    </location>
</feature>
<feature type="non-terminal residue" evidence="1">
    <location>
        <position position="1"/>
    </location>
</feature>
<evidence type="ECO:0000313" key="1">
    <source>
        <dbReference type="EMBL" id="GAG48069.1"/>
    </source>
</evidence>
<name>X0XXE8_9ZZZZ</name>
<accession>X0XXE8</accession>